<dbReference type="CDD" id="cd21999">
    <property type="entry name" value="HMG-box_UBF1_rpt2"/>
    <property type="match status" value="1"/>
</dbReference>
<dbReference type="EMBL" id="JALNTZ010000010">
    <property type="protein sequence ID" value="KAJ3639709.1"/>
    <property type="molecule type" value="Genomic_DNA"/>
</dbReference>
<evidence type="ECO:0000259" key="6">
    <source>
        <dbReference type="PROSITE" id="PS50118"/>
    </source>
</evidence>
<feature type="region of interest" description="Disordered" evidence="5">
    <location>
        <begin position="17"/>
        <end position="122"/>
    </location>
</feature>
<comment type="caution">
    <text evidence="7">The sequence shown here is derived from an EMBL/GenBank/DDBJ whole genome shotgun (WGS) entry which is preliminary data.</text>
</comment>
<feature type="DNA-binding region" description="HMG box" evidence="4">
    <location>
        <begin position="469"/>
        <end position="535"/>
    </location>
</feature>
<sequence length="708" mass="82443">MGSKRTKKSKQELEVFAEKNSMKKDDSMIVEPSVGDKPIENTSVISTPVTKAPKRKKKTDGGDEVPKKVKKTNENDGKKVKVRKKKVKSENEENKQVLLNGDSGVQKSSKSDSPEKKKEDITWPDEDIAELIDRMENGIPDRDVLAYRSRVEKLNWDNVAFKHYTADVCKKTWLLVQKRIRRFRLLREVLNDARDWISTPRTNHKLPRPKKHPDMPRRPLSSYLLFYLKKKDEIISENPGLDGSDLTKIVGQIYKNLPPEKREQYEKMAASNREEYLEKKKLFFEKHPEYVPPPKFHLNNKVEKEKPIKVEKHPLPEKIPPKVEKVPPKVEKEKVVKVEKTPKVEKPRTTKDKSKGDRKPGRPPKALTGDRPPKKFQTPFGLYLAAELKNMESGGDKTAFREKCKQQYKQMPDKKKVLWINLAEQDLIRYQEEVKAYKAKHPDFKPFKVKSILTKREKVSKERASGKPMKPPNSAYALYSRVMLQSDEIKSVHPKDRMNYIAGKWKTCTDEEQNTYRDQVVHLMEQYKQEYQNYVDNLPEDEKRKILQQARRKKGRGRTSSGRSRKTRKRKPVPKPVPEPPKPKFTEPEQPPISACKYFATLYTGDGDPAQAWKTLSAEDKRKYEDELVKKKHIYIVEFEKFLKSLTKEELEAFSKSRQQQVQSDDDESSECSSDSDGDDDEEEDDGEERNEENGEVHKEEIHDSDSE</sequence>
<accession>A0AA38HLW7</accession>
<feature type="compositionally biased region" description="Polar residues" evidence="5">
    <location>
        <begin position="40"/>
        <end position="49"/>
    </location>
</feature>
<feature type="compositionally biased region" description="Acidic residues" evidence="5">
    <location>
        <begin position="664"/>
        <end position="691"/>
    </location>
</feature>
<dbReference type="InterPro" id="IPR009071">
    <property type="entry name" value="HMG_box_dom"/>
</dbReference>
<dbReference type="Gene3D" id="1.10.30.10">
    <property type="entry name" value="High mobility group box domain"/>
    <property type="match status" value="4"/>
</dbReference>
<feature type="compositionally biased region" description="Basic and acidic residues" evidence="5">
    <location>
        <begin position="17"/>
        <end position="27"/>
    </location>
</feature>
<feature type="domain" description="HMG box" evidence="6">
    <location>
        <begin position="373"/>
        <end position="438"/>
    </location>
</feature>
<protein>
    <recommendedName>
        <fullName evidence="6">HMG box domain-containing protein</fullName>
    </recommendedName>
</protein>
<feature type="compositionally biased region" description="Basic residues" evidence="5">
    <location>
        <begin position="550"/>
        <end position="573"/>
    </location>
</feature>
<evidence type="ECO:0000313" key="7">
    <source>
        <dbReference type="EMBL" id="KAJ3639709.1"/>
    </source>
</evidence>
<feature type="domain" description="HMG box" evidence="6">
    <location>
        <begin position="469"/>
        <end position="535"/>
    </location>
</feature>
<dbReference type="GO" id="GO:0005634">
    <property type="term" value="C:nucleus"/>
    <property type="evidence" value="ECO:0007669"/>
    <property type="project" value="UniProtKB-SubCell"/>
</dbReference>
<keyword evidence="3 4" id="KW-0539">Nucleus</keyword>
<feature type="domain" description="HMG box" evidence="6">
    <location>
        <begin position="216"/>
        <end position="284"/>
    </location>
</feature>
<feature type="compositionally biased region" description="Basic and acidic residues" evidence="5">
    <location>
        <begin position="109"/>
        <end position="121"/>
    </location>
</feature>
<feature type="compositionally biased region" description="Basic and acidic residues" evidence="5">
    <location>
        <begin position="59"/>
        <end position="79"/>
    </location>
</feature>
<proteinExistence type="predicted"/>
<feature type="DNA-binding region" description="HMG box" evidence="4">
    <location>
        <begin position="373"/>
        <end position="438"/>
    </location>
</feature>
<dbReference type="PANTHER" id="PTHR46318">
    <property type="entry name" value="UPSTREAM BINDING TRANSCRIPTION FACTOR"/>
    <property type="match status" value="1"/>
</dbReference>
<feature type="DNA-binding region" description="HMG box" evidence="4">
    <location>
        <begin position="216"/>
        <end position="284"/>
    </location>
</feature>
<evidence type="ECO:0000256" key="3">
    <source>
        <dbReference type="ARBA" id="ARBA00023242"/>
    </source>
</evidence>
<gene>
    <name evidence="7" type="ORF">Zmor_003051</name>
</gene>
<evidence type="ECO:0000256" key="4">
    <source>
        <dbReference type="PROSITE-ProRule" id="PRU00267"/>
    </source>
</evidence>
<dbReference type="InterPro" id="IPR036910">
    <property type="entry name" value="HMG_box_dom_sf"/>
</dbReference>
<feature type="compositionally biased region" description="Basic and acidic residues" evidence="5">
    <location>
        <begin position="692"/>
        <end position="708"/>
    </location>
</feature>
<organism evidence="7 8">
    <name type="scientific">Zophobas morio</name>
    <dbReference type="NCBI Taxonomy" id="2755281"/>
    <lineage>
        <taxon>Eukaryota</taxon>
        <taxon>Metazoa</taxon>
        <taxon>Ecdysozoa</taxon>
        <taxon>Arthropoda</taxon>
        <taxon>Hexapoda</taxon>
        <taxon>Insecta</taxon>
        <taxon>Pterygota</taxon>
        <taxon>Neoptera</taxon>
        <taxon>Endopterygota</taxon>
        <taxon>Coleoptera</taxon>
        <taxon>Polyphaga</taxon>
        <taxon>Cucujiformia</taxon>
        <taxon>Tenebrionidae</taxon>
        <taxon>Zophobas</taxon>
    </lineage>
</organism>
<dbReference type="PROSITE" id="PS50118">
    <property type="entry name" value="HMG_BOX_2"/>
    <property type="match status" value="3"/>
</dbReference>
<evidence type="ECO:0000313" key="8">
    <source>
        <dbReference type="Proteomes" id="UP001168821"/>
    </source>
</evidence>
<evidence type="ECO:0000256" key="5">
    <source>
        <dbReference type="SAM" id="MobiDB-lite"/>
    </source>
</evidence>
<dbReference type="SMART" id="SM00398">
    <property type="entry name" value="HMG"/>
    <property type="match status" value="3"/>
</dbReference>
<dbReference type="Proteomes" id="UP001168821">
    <property type="component" value="Unassembled WGS sequence"/>
</dbReference>
<feature type="region of interest" description="Disordered" evidence="5">
    <location>
        <begin position="534"/>
        <end position="592"/>
    </location>
</feature>
<keyword evidence="2 4" id="KW-0238">DNA-binding</keyword>
<reference evidence="7" key="1">
    <citation type="journal article" date="2023" name="G3 (Bethesda)">
        <title>Whole genome assemblies of Zophobas morio and Tenebrio molitor.</title>
        <authorList>
            <person name="Kaur S."/>
            <person name="Stinson S.A."/>
            <person name="diCenzo G.C."/>
        </authorList>
    </citation>
    <scope>NUCLEOTIDE SEQUENCE</scope>
    <source>
        <strain evidence="7">QUZm001</strain>
    </source>
</reference>
<dbReference type="Pfam" id="PF00505">
    <property type="entry name" value="HMG_box"/>
    <property type="match status" value="1"/>
</dbReference>
<dbReference type="InterPro" id="IPR051762">
    <property type="entry name" value="UBF1"/>
</dbReference>
<dbReference type="SUPFAM" id="SSF47095">
    <property type="entry name" value="HMG-box"/>
    <property type="match status" value="4"/>
</dbReference>
<feature type="region of interest" description="Disordered" evidence="5">
    <location>
        <begin position="305"/>
        <end position="377"/>
    </location>
</feature>
<dbReference type="AlphaFoldDB" id="A0AA38HLW7"/>
<keyword evidence="8" id="KW-1185">Reference proteome</keyword>
<evidence type="ECO:0000256" key="2">
    <source>
        <dbReference type="ARBA" id="ARBA00023125"/>
    </source>
</evidence>
<name>A0AA38HLW7_9CUCU</name>
<dbReference type="PANTHER" id="PTHR46318:SF3">
    <property type="entry name" value="UPSTREAM BINDING TRANSCRIPTION FACTOR"/>
    <property type="match status" value="1"/>
</dbReference>
<feature type="compositionally biased region" description="Basic and acidic residues" evidence="5">
    <location>
        <begin position="305"/>
        <end position="360"/>
    </location>
</feature>
<feature type="region of interest" description="Disordered" evidence="5">
    <location>
        <begin position="653"/>
        <end position="708"/>
    </location>
</feature>
<dbReference type="GO" id="GO:0003677">
    <property type="term" value="F:DNA binding"/>
    <property type="evidence" value="ECO:0007669"/>
    <property type="project" value="UniProtKB-UniRule"/>
</dbReference>
<evidence type="ECO:0000256" key="1">
    <source>
        <dbReference type="ARBA" id="ARBA00004123"/>
    </source>
</evidence>
<comment type="subcellular location">
    <subcellularLocation>
        <location evidence="1">Nucleus</location>
    </subcellularLocation>
</comment>